<reference evidence="2 3" key="1">
    <citation type="submission" date="2018-08" db="EMBL/GenBank/DDBJ databases">
        <title>A genome reference for cultivated species of the human gut microbiota.</title>
        <authorList>
            <person name="Zou Y."/>
            <person name="Xue W."/>
            <person name="Luo G."/>
        </authorList>
    </citation>
    <scope>NUCLEOTIDE SEQUENCE [LARGE SCALE GENOMIC DNA]</scope>
    <source>
        <strain evidence="2 3">AM25-1</strain>
    </source>
</reference>
<dbReference type="GeneID" id="62764410"/>
<name>A0A414PQ95_FUSMR</name>
<dbReference type="InterPro" id="IPR025474">
    <property type="entry name" value="DUF4325"/>
</dbReference>
<proteinExistence type="predicted"/>
<comment type="caution">
    <text evidence="2">The sequence shown here is derived from an EMBL/GenBank/DDBJ whole genome shotgun (WGS) entry which is preliminary data.</text>
</comment>
<accession>A0A414PQ95</accession>
<evidence type="ECO:0000313" key="3">
    <source>
        <dbReference type="Proteomes" id="UP000284676"/>
    </source>
</evidence>
<evidence type="ECO:0000313" key="2">
    <source>
        <dbReference type="EMBL" id="RHF70717.1"/>
    </source>
</evidence>
<dbReference type="Pfam" id="PF14213">
    <property type="entry name" value="DUF4325"/>
    <property type="match status" value="1"/>
</dbReference>
<sequence length="109" mass="12317">MKLILSKILNTSVLASPKKALQLYKIIAKRIKLGKSINIDFLGIQATTLSFLYIVFSNVAKDCGKSAKELKNLISISNASHNLIEEIRYLRDNYKKLSLQFSAIEYSYS</sequence>
<evidence type="ECO:0000259" key="1">
    <source>
        <dbReference type="Pfam" id="PF14213"/>
    </source>
</evidence>
<dbReference type="Proteomes" id="UP000284676">
    <property type="component" value="Unassembled WGS sequence"/>
</dbReference>
<protein>
    <recommendedName>
        <fullName evidence="1">DUF4325 domain-containing protein</fullName>
    </recommendedName>
</protein>
<dbReference type="RefSeq" id="WP_005886591.1">
    <property type="nucleotide sequence ID" value="NZ_CABMMQ010000002.1"/>
</dbReference>
<gene>
    <name evidence="2" type="ORF">DW663_09960</name>
</gene>
<dbReference type="EMBL" id="QRHL01000022">
    <property type="protein sequence ID" value="RHF70717.1"/>
    <property type="molecule type" value="Genomic_DNA"/>
</dbReference>
<feature type="domain" description="DUF4325" evidence="1">
    <location>
        <begin position="22"/>
        <end position="80"/>
    </location>
</feature>
<organism evidence="2 3">
    <name type="scientific">Fusobacterium mortiferum</name>
    <dbReference type="NCBI Taxonomy" id="850"/>
    <lineage>
        <taxon>Bacteria</taxon>
        <taxon>Fusobacteriati</taxon>
        <taxon>Fusobacteriota</taxon>
        <taxon>Fusobacteriia</taxon>
        <taxon>Fusobacteriales</taxon>
        <taxon>Fusobacteriaceae</taxon>
        <taxon>Fusobacterium</taxon>
    </lineage>
</organism>
<dbReference type="AlphaFoldDB" id="A0A414PQ95"/>